<dbReference type="SUPFAM" id="SSF53474">
    <property type="entry name" value="alpha/beta-Hydrolases"/>
    <property type="match status" value="1"/>
</dbReference>
<dbReference type="KEGG" id="cox:E0W60_17495"/>
<dbReference type="GO" id="GO:0016787">
    <property type="term" value="F:hydrolase activity"/>
    <property type="evidence" value="ECO:0007669"/>
    <property type="project" value="UniProtKB-KW"/>
</dbReference>
<dbReference type="InterPro" id="IPR000639">
    <property type="entry name" value="Epox_hydrolase-like"/>
</dbReference>
<evidence type="ECO:0000259" key="2">
    <source>
        <dbReference type="Pfam" id="PF00561"/>
    </source>
</evidence>
<dbReference type="STRING" id="1349762.GCA_001592245_05663"/>
<dbReference type="PRINTS" id="PR00111">
    <property type="entry name" value="ABHYDROLASE"/>
</dbReference>
<dbReference type="InterPro" id="IPR000073">
    <property type="entry name" value="AB_hydrolase_1"/>
</dbReference>
<evidence type="ECO:0000313" key="4">
    <source>
        <dbReference type="Proteomes" id="UP000295294"/>
    </source>
</evidence>
<accession>A0A4P7LLC2</accession>
<dbReference type="AlphaFoldDB" id="A0A4P7LLC2"/>
<dbReference type="EMBL" id="CP038635">
    <property type="protein sequence ID" value="QBY52941.1"/>
    <property type="molecule type" value="Genomic_DNA"/>
</dbReference>
<feature type="domain" description="AB hydrolase-1" evidence="2">
    <location>
        <begin position="36"/>
        <end position="303"/>
    </location>
</feature>
<dbReference type="Proteomes" id="UP000295294">
    <property type="component" value="Chromosome 2"/>
</dbReference>
<protein>
    <submittedName>
        <fullName evidence="3">Alpha/beta hydrolase</fullName>
    </submittedName>
</protein>
<organism evidence="3 4">
    <name type="scientific">Cupriavidus oxalaticus</name>
    <dbReference type="NCBI Taxonomy" id="96344"/>
    <lineage>
        <taxon>Bacteria</taxon>
        <taxon>Pseudomonadati</taxon>
        <taxon>Pseudomonadota</taxon>
        <taxon>Betaproteobacteria</taxon>
        <taxon>Burkholderiales</taxon>
        <taxon>Burkholderiaceae</taxon>
        <taxon>Cupriavidus</taxon>
    </lineage>
</organism>
<dbReference type="Pfam" id="PF00561">
    <property type="entry name" value="Abhydrolase_1"/>
    <property type="match status" value="1"/>
</dbReference>
<name>A0A4P7LLC2_9BURK</name>
<evidence type="ECO:0000313" key="3">
    <source>
        <dbReference type="EMBL" id="QBY52941.1"/>
    </source>
</evidence>
<dbReference type="InterPro" id="IPR029058">
    <property type="entry name" value="AB_hydrolase_fold"/>
</dbReference>
<sequence>METTMAAPAVIRHLQYASLPNGTRLHYASAGERGKPLMLFVHGFPEFWYEWEAQLAEFGHTHFAVAPDLRGFNLSSKPGDVESYRPRHIVEDLVQFIGALGYDQAIVVAHDWGGAICWNLAIQFPQLVRQLVIINSPHPYLFARALATDPEQQAASAYMNWLRKSGSEKALAANDFALLDRMLADADGKPAAWYTPQTRERYHAAWSQPGEEGGEGEGGVHPLTGGVNFYRASPMRPPADGDAGPDLSKLDPARFVIRVPTLVIWGERDRALPKSLLNGLEDFVTDLRLERIPDGTHWVVHEQPEHVNLLIRSALPAV</sequence>
<reference evidence="3 4" key="1">
    <citation type="submission" date="2019-03" db="EMBL/GenBank/DDBJ databases">
        <title>Efficiently degradation of phenoxyalkanoic acid herbicides by Cupriavidus oxalaticus strain X32.</title>
        <authorList>
            <person name="Sheng X."/>
        </authorList>
    </citation>
    <scope>NUCLEOTIDE SEQUENCE [LARGE SCALE GENOMIC DNA]</scope>
    <source>
        <strain evidence="3 4">X32</strain>
    </source>
</reference>
<dbReference type="Gene3D" id="3.40.50.1820">
    <property type="entry name" value="alpha/beta hydrolase"/>
    <property type="match status" value="1"/>
</dbReference>
<keyword evidence="1 3" id="KW-0378">Hydrolase</keyword>
<gene>
    <name evidence="3" type="ORF">E0W60_17495</name>
</gene>
<dbReference type="PRINTS" id="PR00412">
    <property type="entry name" value="EPOXHYDRLASE"/>
</dbReference>
<dbReference type="PANTHER" id="PTHR43329">
    <property type="entry name" value="EPOXIDE HYDROLASE"/>
    <property type="match status" value="1"/>
</dbReference>
<evidence type="ECO:0000256" key="1">
    <source>
        <dbReference type="ARBA" id="ARBA00022801"/>
    </source>
</evidence>
<proteinExistence type="predicted"/>
<dbReference type="RefSeq" id="WP_135705062.1">
    <property type="nucleotide sequence ID" value="NZ_CP038635.1"/>
</dbReference>
<dbReference type="OrthoDB" id="2987348at2"/>